<reference evidence="6" key="1">
    <citation type="submission" date="2023-08" db="EMBL/GenBank/DDBJ databases">
        <authorList>
            <person name="Audoor S."/>
            <person name="Bilcke G."/>
        </authorList>
    </citation>
    <scope>NUCLEOTIDE SEQUENCE</scope>
</reference>
<sequence>MPSFLPTTKLKKLRASKLEKQESALSRLSNYSGSDVLSPDDDASQGGKSLTLEEENALLDKELDELRKVRENLSSETGKKKKKKKKPSDDASAMESVGTPATKRKKKKSRPSSVSSAAGNEIVYDDDDDQTDVVDSLPISDTPRKKKKKKKSSDGSVVSEMTMGTTGTKKKKKKKKVSADGEDGDESTIATNKSGGTKKKKVRKSKSSRSSDVSAMTEFSADDNDRYSTRASERVSELGELKEGEEYDNAVPPTPGGTRKKKKKKKKLGDEESVGTMGTKGTKGTKKMRRKKKSETSASSDSGTLNDLIEGNTISFDPSEMDSLDPAERSLGMRGISERGERTFAPKARKTRSSSNVSTLREPIQEERPVKMKSKASGGAGVGPTNDDDSAYSELSMSTFDKAAVADVDDELKPIRRGRKSQVANQENTAEEKSSPIQPAGEVDAGTSQFFATFAFEGDTAGSQLSFPSGALITAKPNQDGAWWWGSYNGMQGWFPPTYVTEQQEQTTVVAEPETVIKESNHENDENPPVKLAAAIAVTEEIEEPAVVAETPVVVEEQEEDEEEQPHEQKILMEQDQSQDVDPTIASPIQIEDPIESIVQADPSDDSAHGGIASSDDGQDPATNDVRDCMDTTLDSGEPLVEPIAEPETLASADCIDAEVTEPVEASEPYHQDDSQIPEEAVEIGVAFEVEADSSRINVAAHDSDSEDEASPMDPAIESSEVNADAAGSDVIEDRDSPPLHDQEDETKSSSSESEGQAPMNPFNAAASKINHVAHDLKEKAEEIKENKPVLNAVRGAVEDLKEKQPIKTAVQGLVEDMKEKKPLESMFHEAGEIVAGIEEKVGDALGESEPAELEEEVMSEAELVQLESPVISDEESESSEETVQEEVDEKTMDPEELKKMVAAEKERVELLLEELVQRERENAAEKLELQTENESLSKEKEFLELQTENLKQENEQMDRAIFFTEYQLEDLRDNDEAEHDEMMLDLEDENDALKEQLAVYTNFIRKLREDEYDRLQQGKYRMIEILEEGEDDNSEMDDTIGPARDINLEEKEEVSVASGRIKVRGELLKVSANLKESNLVIEHNRMAIEQLKAKLEETRKDNSVQTAMEEVNGMKDDVKIALLTAMHEKEELQRKIDKEDAAIKEMEAEIAKLSTKQTSIWGWIAGAEESESESEEDTDEEGEEDDNVDALLLSPEESVRKTGDAMMQQKLRESRLLLQF</sequence>
<feature type="compositionally biased region" description="Basic residues" evidence="4">
    <location>
        <begin position="283"/>
        <end position="293"/>
    </location>
</feature>
<feature type="coiled-coil region" evidence="3">
    <location>
        <begin position="1082"/>
        <end position="1157"/>
    </location>
</feature>
<dbReference type="SUPFAM" id="SSF50044">
    <property type="entry name" value="SH3-domain"/>
    <property type="match status" value="1"/>
</dbReference>
<feature type="compositionally biased region" description="Acidic residues" evidence="4">
    <location>
        <begin position="1169"/>
        <end position="1189"/>
    </location>
</feature>
<dbReference type="InterPro" id="IPR001452">
    <property type="entry name" value="SH3_domain"/>
</dbReference>
<feature type="compositionally biased region" description="Basic and acidic residues" evidence="4">
    <location>
        <begin position="223"/>
        <end position="244"/>
    </location>
</feature>
<feature type="compositionally biased region" description="Acidic residues" evidence="4">
    <location>
        <begin position="123"/>
        <end position="132"/>
    </location>
</feature>
<evidence type="ECO:0000256" key="1">
    <source>
        <dbReference type="ARBA" id="ARBA00022443"/>
    </source>
</evidence>
<feature type="compositionally biased region" description="Polar residues" evidence="4">
    <location>
        <begin position="23"/>
        <end position="35"/>
    </location>
</feature>
<feature type="region of interest" description="Disordered" evidence="4">
    <location>
        <begin position="14"/>
        <end position="56"/>
    </location>
</feature>
<evidence type="ECO:0000259" key="5">
    <source>
        <dbReference type="PROSITE" id="PS50002"/>
    </source>
</evidence>
<keyword evidence="1 2" id="KW-0728">SH3 domain</keyword>
<comment type="caution">
    <text evidence="6">The sequence shown here is derived from an EMBL/GenBank/DDBJ whole genome shotgun (WGS) entry which is preliminary data.</text>
</comment>
<dbReference type="PANTHER" id="PTHR23216">
    <property type="entry name" value="NUCLEOLAR AND COILED-BODY PHOSPHOPROTEIN 1"/>
    <property type="match status" value="1"/>
</dbReference>
<feature type="region of interest" description="Disordered" evidence="4">
    <location>
        <begin position="1167"/>
        <end position="1207"/>
    </location>
</feature>
<dbReference type="PANTHER" id="PTHR23216:SF1">
    <property type="entry name" value="NUCLEOLAR AND COILED-BODY PHOSPHOPROTEIN 1"/>
    <property type="match status" value="1"/>
</dbReference>
<feature type="domain" description="SH3" evidence="5">
    <location>
        <begin position="445"/>
        <end position="505"/>
    </location>
</feature>
<feature type="region of interest" description="Disordered" evidence="4">
    <location>
        <begin position="69"/>
        <end position="394"/>
    </location>
</feature>
<protein>
    <recommendedName>
        <fullName evidence="5">SH3 domain-containing protein</fullName>
    </recommendedName>
</protein>
<keyword evidence="3" id="KW-0175">Coiled coil</keyword>
<dbReference type="PROSITE" id="PS50002">
    <property type="entry name" value="SH3"/>
    <property type="match status" value="1"/>
</dbReference>
<dbReference type="Proteomes" id="UP001295423">
    <property type="component" value="Unassembled WGS sequence"/>
</dbReference>
<dbReference type="InterPro" id="IPR036028">
    <property type="entry name" value="SH3-like_dom_sf"/>
</dbReference>
<organism evidence="6 7">
    <name type="scientific">Cylindrotheca closterium</name>
    <dbReference type="NCBI Taxonomy" id="2856"/>
    <lineage>
        <taxon>Eukaryota</taxon>
        <taxon>Sar</taxon>
        <taxon>Stramenopiles</taxon>
        <taxon>Ochrophyta</taxon>
        <taxon>Bacillariophyta</taxon>
        <taxon>Bacillariophyceae</taxon>
        <taxon>Bacillariophycidae</taxon>
        <taxon>Bacillariales</taxon>
        <taxon>Bacillariaceae</taxon>
        <taxon>Cylindrotheca</taxon>
    </lineage>
</organism>
<evidence type="ECO:0000256" key="2">
    <source>
        <dbReference type="PROSITE-ProRule" id="PRU00192"/>
    </source>
</evidence>
<keyword evidence="7" id="KW-1185">Reference proteome</keyword>
<feature type="compositionally biased region" description="Acidic residues" evidence="4">
    <location>
        <begin position="556"/>
        <end position="565"/>
    </location>
</feature>
<dbReference type="InterPro" id="IPR039191">
    <property type="entry name" value="Nopp140-like"/>
</dbReference>
<feature type="compositionally biased region" description="Basic residues" evidence="4">
    <location>
        <begin position="258"/>
        <end position="267"/>
    </location>
</feature>
<proteinExistence type="predicted"/>
<evidence type="ECO:0000256" key="3">
    <source>
        <dbReference type="SAM" id="Coils"/>
    </source>
</evidence>
<dbReference type="GO" id="GO:0005730">
    <property type="term" value="C:nucleolus"/>
    <property type="evidence" value="ECO:0007669"/>
    <property type="project" value="InterPro"/>
</dbReference>
<evidence type="ECO:0000313" key="7">
    <source>
        <dbReference type="Proteomes" id="UP001295423"/>
    </source>
</evidence>
<feature type="compositionally biased region" description="Polar residues" evidence="4">
    <location>
        <begin position="296"/>
        <end position="305"/>
    </location>
</feature>
<dbReference type="AlphaFoldDB" id="A0AAD2FZL2"/>
<evidence type="ECO:0000256" key="4">
    <source>
        <dbReference type="SAM" id="MobiDB-lite"/>
    </source>
</evidence>
<dbReference type="Gene3D" id="2.30.30.40">
    <property type="entry name" value="SH3 Domains"/>
    <property type="match status" value="1"/>
</dbReference>
<feature type="coiled-coil region" evidence="3">
    <location>
        <begin position="899"/>
        <end position="1011"/>
    </location>
</feature>
<feature type="compositionally biased region" description="Basic and acidic residues" evidence="4">
    <location>
        <begin position="732"/>
        <end position="748"/>
    </location>
</feature>
<dbReference type="EMBL" id="CAKOGP040001969">
    <property type="protein sequence ID" value="CAJ1958198.1"/>
    <property type="molecule type" value="Genomic_DNA"/>
</dbReference>
<feature type="region of interest" description="Disordered" evidence="4">
    <location>
        <begin position="554"/>
        <end position="638"/>
    </location>
</feature>
<dbReference type="SMART" id="SM00326">
    <property type="entry name" value="SH3"/>
    <property type="match status" value="1"/>
</dbReference>
<accession>A0AAD2FZL2</accession>
<gene>
    <name evidence="6" type="ORF">CYCCA115_LOCUS17071</name>
</gene>
<feature type="region of interest" description="Disordered" evidence="4">
    <location>
        <begin position="867"/>
        <end position="896"/>
    </location>
</feature>
<name>A0AAD2FZL2_9STRA</name>
<dbReference type="Pfam" id="PF07653">
    <property type="entry name" value="SH3_2"/>
    <property type="match status" value="1"/>
</dbReference>
<evidence type="ECO:0000313" key="6">
    <source>
        <dbReference type="EMBL" id="CAJ1958198.1"/>
    </source>
</evidence>
<feature type="compositionally biased region" description="Acidic residues" evidence="4">
    <location>
        <begin position="873"/>
        <end position="889"/>
    </location>
</feature>
<feature type="region of interest" description="Disordered" evidence="4">
    <location>
        <begin position="407"/>
        <end position="444"/>
    </location>
</feature>
<feature type="region of interest" description="Disordered" evidence="4">
    <location>
        <begin position="656"/>
        <end position="677"/>
    </location>
</feature>
<feature type="compositionally biased region" description="Basic residues" evidence="4">
    <location>
        <begin position="196"/>
        <end position="207"/>
    </location>
</feature>
<feature type="region of interest" description="Disordered" evidence="4">
    <location>
        <begin position="689"/>
        <end position="774"/>
    </location>
</feature>